<dbReference type="OrthoDB" id="5981708at2759"/>
<feature type="region of interest" description="Disordered" evidence="1">
    <location>
        <begin position="223"/>
        <end position="242"/>
    </location>
</feature>
<dbReference type="AlphaFoldDB" id="A0A2B4S5Z8"/>
<reference evidence="3" key="1">
    <citation type="journal article" date="2017" name="bioRxiv">
        <title>Comparative analysis of the genomes of Stylophora pistillata and Acropora digitifera provides evidence for extensive differences between species of corals.</title>
        <authorList>
            <person name="Voolstra C.R."/>
            <person name="Li Y."/>
            <person name="Liew Y.J."/>
            <person name="Baumgarten S."/>
            <person name="Zoccola D."/>
            <person name="Flot J.-F."/>
            <person name="Tambutte S."/>
            <person name="Allemand D."/>
            <person name="Aranda M."/>
        </authorList>
    </citation>
    <scope>NUCLEOTIDE SEQUENCE [LARGE SCALE GENOMIC DNA]</scope>
</reference>
<name>A0A2B4S5Z8_STYPI</name>
<gene>
    <name evidence="2" type="ORF">AWC38_SpisGene11495</name>
</gene>
<organism evidence="2 3">
    <name type="scientific">Stylophora pistillata</name>
    <name type="common">Smooth cauliflower coral</name>
    <dbReference type="NCBI Taxonomy" id="50429"/>
    <lineage>
        <taxon>Eukaryota</taxon>
        <taxon>Metazoa</taxon>
        <taxon>Cnidaria</taxon>
        <taxon>Anthozoa</taxon>
        <taxon>Hexacorallia</taxon>
        <taxon>Scleractinia</taxon>
        <taxon>Astrocoeniina</taxon>
        <taxon>Pocilloporidae</taxon>
        <taxon>Stylophora</taxon>
    </lineage>
</organism>
<dbReference type="EMBL" id="LSMT01000191">
    <property type="protein sequence ID" value="PFX23942.1"/>
    <property type="molecule type" value="Genomic_DNA"/>
</dbReference>
<feature type="compositionally biased region" description="Polar residues" evidence="1">
    <location>
        <begin position="139"/>
        <end position="158"/>
    </location>
</feature>
<feature type="region of interest" description="Disordered" evidence="1">
    <location>
        <begin position="70"/>
        <end position="197"/>
    </location>
</feature>
<proteinExistence type="predicted"/>
<protein>
    <submittedName>
        <fullName evidence="2">Uncharacterized protein</fullName>
    </submittedName>
</protein>
<keyword evidence="3" id="KW-1185">Reference proteome</keyword>
<feature type="region of interest" description="Disordered" evidence="1">
    <location>
        <begin position="253"/>
        <end position="277"/>
    </location>
</feature>
<comment type="caution">
    <text evidence="2">The sequence shown here is derived from an EMBL/GenBank/DDBJ whole genome shotgun (WGS) entry which is preliminary data.</text>
</comment>
<evidence type="ECO:0000313" key="2">
    <source>
        <dbReference type="EMBL" id="PFX23942.1"/>
    </source>
</evidence>
<dbReference type="InterPro" id="IPR031525">
    <property type="entry name" value="CC190"/>
</dbReference>
<dbReference type="PANTHER" id="PTHR36871:SF1">
    <property type="entry name" value="COILED-COIL DOMAIN-CONTAINING PROTEIN 190"/>
    <property type="match status" value="1"/>
</dbReference>
<dbReference type="PANTHER" id="PTHR36871">
    <property type="entry name" value="COILED-COIL DOMAIN-CONTAINING PROTEIN 190"/>
    <property type="match status" value="1"/>
</dbReference>
<sequence length="352" mass="39833">MGERTPRRSNNILFSAQQLDHNASKARHLNKRAGNRLQIRKGSLEGQQSTQLQSLDYEMRRLKHELREITQTSGTLEMRDTATERTMPGKVDNNNNARKKSKRAASTRKNLDIDSSTVGNSIGAALNNDAQDSRRKSLSLPTLPSMSASLPQLTSRTDFSPMDENEIDESFTSPRALSKPREKRRKHSRSRKLSFEVSPKAQNLANSSDGVTVNVAITNTNGDTERIRPISPRGSSKPDSSFVNVNLDAVKDRIQHRLSQPTTNKVNEDEDDDEPDYTQYLHVPPDGLPRTVYLLPPLPDLLQEAKKARYIRRPKKPLQELEVDDPDRELGIEEIFSKKEQNTIESNTLLFR</sequence>
<feature type="compositionally biased region" description="Basic residues" evidence="1">
    <location>
        <begin position="181"/>
        <end position="192"/>
    </location>
</feature>
<feature type="compositionally biased region" description="Polar residues" evidence="1">
    <location>
        <begin position="233"/>
        <end position="242"/>
    </location>
</feature>
<accession>A0A2B4S5Z8</accession>
<evidence type="ECO:0000256" key="1">
    <source>
        <dbReference type="SAM" id="MobiDB-lite"/>
    </source>
</evidence>
<feature type="compositionally biased region" description="Basic residues" evidence="1">
    <location>
        <begin position="97"/>
        <end position="106"/>
    </location>
</feature>
<evidence type="ECO:0000313" key="3">
    <source>
        <dbReference type="Proteomes" id="UP000225706"/>
    </source>
</evidence>
<dbReference type="Proteomes" id="UP000225706">
    <property type="component" value="Unassembled WGS sequence"/>
</dbReference>